<keyword evidence="3" id="KW-0804">Transcription</keyword>
<dbReference type="SUPFAM" id="SSF46689">
    <property type="entry name" value="Homeodomain-like"/>
    <property type="match status" value="2"/>
</dbReference>
<keyword evidence="1" id="KW-0805">Transcription regulation</keyword>
<dbReference type="InterPro" id="IPR018060">
    <property type="entry name" value="HTH_AraC"/>
</dbReference>
<keyword evidence="4" id="KW-1133">Transmembrane helix</keyword>
<dbReference type="InterPro" id="IPR041522">
    <property type="entry name" value="CdaR_GGDEF"/>
</dbReference>
<accession>A0A6C0FYZ6</accession>
<dbReference type="KEGG" id="plyc:GXP70_21655"/>
<dbReference type="PANTHER" id="PTHR43280:SF28">
    <property type="entry name" value="HTH-TYPE TRANSCRIPTIONAL ACTIVATOR RHAS"/>
    <property type="match status" value="1"/>
</dbReference>
<evidence type="ECO:0000256" key="1">
    <source>
        <dbReference type="ARBA" id="ARBA00023015"/>
    </source>
</evidence>
<dbReference type="AlphaFoldDB" id="A0A6C0FYZ6"/>
<dbReference type="Pfam" id="PF17853">
    <property type="entry name" value="GGDEF_2"/>
    <property type="match status" value="1"/>
</dbReference>
<organism evidence="6 7">
    <name type="scientific">Paenibacillus lycopersici</name>
    <dbReference type="NCBI Taxonomy" id="2704462"/>
    <lineage>
        <taxon>Bacteria</taxon>
        <taxon>Bacillati</taxon>
        <taxon>Bacillota</taxon>
        <taxon>Bacilli</taxon>
        <taxon>Bacillales</taxon>
        <taxon>Paenibacillaceae</taxon>
        <taxon>Paenibacillus</taxon>
    </lineage>
</organism>
<dbReference type="EMBL" id="CP048209">
    <property type="protein sequence ID" value="QHT62326.1"/>
    <property type="molecule type" value="Genomic_DNA"/>
</dbReference>
<evidence type="ECO:0000256" key="4">
    <source>
        <dbReference type="SAM" id="Phobius"/>
    </source>
</evidence>
<dbReference type="Pfam" id="PF12833">
    <property type="entry name" value="HTH_18"/>
    <property type="match status" value="1"/>
</dbReference>
<proteinExistence type="predicted"/>
<dbReference type="SMART" id="SM00342">
    <property type="entry name" value="HTH_ARAC"/>
    <property type="match status" value="1"/>
</dbReference>
<evidence type="ECO:0000256" key="2">
    <source>
        <dbReference type="ARBA" id="ARBA00023125"/>
    </source>
</evidence>
<keyword evidence="7" id="KW-1185">Reference proteome</keyword>
<dbReference type="GO" id="GO:0043565">
    <property type="term" value="F:sequence-specific DNA binding"/>
    <property type="evidence" value="ECO:0007669"/>
    <property type="project" value="InterPro"/>
</dbReference>
<evidence type="ECO:0000256" key="3">
    <source>
        <dbReference type="ARBA" id="ARBA00023163"/>
    </source>
</evidence>
<sequence length="750" mass="84998">MIGTRKTKPIRSGYAKLLAILLSIAIIPGLLISALAYFVSIDNAKKQAVTYSTQYLDLIVESNAAILQQSKSIIFELMLNYTSYSDILRQPRENADTLQLLQSLEKKKLASAQYVKSFYFIDNRSGKIYASDRSAIYAMADFPDSNLVKLVEQPNEKLVFNDLFERQTSSGEHVASYVAGYPLTGDKLGYLVIDLDMDRFAAPSEDGSQSGGHLLVLNRHGQLVNTGQSEWLAKVQDDPKDFVVIRKASNEAGLSYQYVIPKHLLSANNRILLDSIVAICFVFILLEAAAAWFSSNKLYTPLRNLLQYIQQLVGDQSKRPEGEDEYYYVREIITNMNVQNKDYLDTFQANSNLFKQRQLRRLLNGEASAAQTMLVPDSLRLQFPYSHYLVLMLEIDEPAEFRERYTVLEQELMLYAITNIAEEVLSAYGIAAAAPTDNDRLAIVFNHAPGERPEPPVYEAYALQIQTQVNHYLKISLSIGIGQTCARQADIPQSHEQAHRALVFRIYYGKGSILSYGKLPEQPHSERHIVSWNELRTQLKAQLQAAEWEPIEAMLNGWVSKLTYPGMTQADLQLCFLQYAACLSDLCGEFSVDYEELTADGPRLNDVVRQTIAVSDLNREMLALARKLHERIRSTKDHIHQELIQHLLQYIREHLDQDLTLESLAEKVYMHPAYLSRICKSLTGKGLGEQIVLARIERAKELLLGTGQSVNDISVQLGYTNPRAFYRLFKEYTSMTPGEFRKNAGLRNVK</sequence>
<gene>
    <name evidence="6" type="ORF">GXP70_21655</name>
</gene>
<dbReference type="PROSITE" id="PS00041">
    <property type="entry name" value="HTH_ARAC_FAMILY_1"/>
    <property type="match status" value="1"/>
</dbReference>
<feature type="transmembrane region" description="Helical" evidence="4">
    <location>
        <begin position="17"/>
        <end position="39"/>
    </location>
</feature>
<dbReference type="PROSITE" id="PS01124">
    <property type="entry name" value="HTH_ARAC_FAMILY_2"/>
    <property type="match status" value="1"/>
</dbReference>
<evidence type="ECO:0000259" key="5">
    <source>
        <dbReference type="PROSITE" id="PS01124"/>
    </source>
</evidence>
<dbReference type="PANTHER" id="PTHR43280">
    <property type="entry name" value="ARAC-FAMILY TRANSCRIPTIONAL REGULATOR"/>
    <property type="match status" value="1"/>
</dbReference>
<dbReference type="RefSeq" id="WP_162358759.1">
    <property type="nucleotide sequence ID" value="NZ_CP048209.1"/>
</dbReference>
<evidence type="ECO:0000313" key="7">
    <source>
        <dbReference type="Proteomes" id="UP000476064"/>
    </source>
</evidence>
<dbReference type="InterPro" id="IPR018062">
    <property type="entry name" value="HTH_AraC-typ_CS"/>
</dbReference>
<name>A0A6C0FYZ6_9BACL</name>
<keyword evidence="4" id="KW-0812">Transmembrane</keyword>
<dbReference type="GO" id="GO:0003700">
    <property type="term" value="F:DNA-binding transcription factor activity"/>
    <property type="evidence" value="ECO:0007669"/>
    <property type="project" value="InterPro"/>
</dbReference>
<dbReference type="Gene3D" id="1.10.10.60">
    <property type="entry name" value="Homeodomain-like"/>
    <property type="match status" value="2"/>
</dbReference>
<feature type="domain" description="HTH araC/xylS-type" evidence="5">
    <location>
        <begin position="645"/>
        <end position="743"/>
    </location>
</feature>
<protein>
    <submittedName>
        <fullName evidence="6">Helix-turn-helix transcriptional regulator</fullName>
    </submittedName>
</protein>
<dbReference type="InterPro" id="IPR009057">
    <property type="entry name" value="Homeodomain-like_sf"/>
</dbReference>
<keyword evidence="2" id="KW-0238">DNA-binding</keyword>
<reference evidence="6 7" key="1">
    <citation type="submission" date="2020-01" db="EMBL/GenBank/DDBJ databases">
        <title>Paenibacillus sp. nov., isolated from tomato rhizosphere.</title>
        <authorList>
            <person name="Weon H.-Y."/>
            <person name="Lee S.A."/>
        </authorList>
    </citation>
    <scope>NUCLEOTIDE SEQUENCE [LARGE SCALE GENOMIC DNA]</scope>
    <source>
        <strain evidence="6 7">12200R-189</strain>
    </source>
</reference>
<evidence type="ECO:0000313" key="6">
    <source>
        <dbReference type="EMBL" id="QHT62326.1"/>
    </source>
</evidence>
<dbReference type="Proteomes" id="UP000476064">
    <property type="component" value="Chromosome"/>
</dbReference>
<keyword evidence="4" id="KW-0472">Membrane</keyword>